<reference evidence="3 4" key="1">
    <citation type="submission" date="2015-12" db="EMBL/GenBank/DDBJ databases">
        <title>The genome of Folsomia candida.</title>
        <authorList>
            <person name="Faddeeva A."/>
            <person name="Derks M.F."/>
            <person name="Anvar Y."/>
            <person name="Smit S."/>
            <person name="Van Straalen N."/>
            <person name="Roelofs D."/>
        </authorList>
    </citation>
    <scope>NUCLEOTIDE SEQUENCE [LARGE SCALE GENOMIC DNA]</scope>
    <source>
        <strain evidence="3 4">VU population</strain>
        <tissue evidence="3">Whole body</tissue>
    </source>
</reference>
<dbReference type="Proteomes" id="UP000198287">
    <property type="component" value="Unassembled WGS sequence"/>
</dbReference>
<feature type="domain" description="O-acyltransferase WSD1 C-terminal" evidence="2">
    <location>
        <begin position="345"/>
        <end position="469"/>
    </location>
</feature>
<dbReference type="GO" id="GO:0005886">
    <property type="term" value="C:plasma membrane"/>
    <property type="evidence" value="ECO:0007669"/>
    <property type="project" value="TreeGrafter"/>
</dbReference>
<dbReference type="AlphaFoldDB" id="A0A226EZ22"/>
<keyword evidence="4" id="KW-1185">Reference proteome</keyword>
<dbReference type="OrthoDB" id="619536at2759"/>
<dbReference type="InterPro" id="IPR009721">
    <property type="entry name" value="O-acyltransferase_WSD1_C"/>
</dbReference>
<dbReference type="EMBL" id="LNIX01000001">
    <property type="protein sequence ID" value="OXA61906.1"/>
    <property type="molecule type" value="Genomic_DNA"/>
</dbReference>
<dbReference type="PANTHER" id="PTHR31650:SF1">
    <property type="entry name" value="WAX ESTER SYNTHASE_DIACYLGLYCEROL ACYLTRANSFERASE 4-RELATED"/>
    <property type="match status" value="1"/>
</dbReference>
<feature type="compositionally biased region" description="Low complexity" evidence="1">
    <location>
        <begin position="524"/>
        <end position="536"/>
    </location>
</feature>
<dbReference type="Pfam" id="PF06974">
    <property type="entry name" value="WS_DGAT_C"/>
    <property type="match status" value="1"/>
</dbReference>
<sequence length="569" mass="64571">MGLIMETVVSALLCFVTIIPLVLILLVNQVVRFLVALSLRLIHGSSIVLSDHGYDNIYMHKGYNHPHGRRTVLYLAVLTPGKNKLFDIAQHRRNYEKHVLNREEFSKLTKVWVTKFGYTCLQRDANFDVENHVRMYEEQGGKVTETDLMETLLPELCKDMEDDHPQWEDVIVPNFVYDNDPIVPRILRIIRIHHGYMDGISNLLMLAETQSGDSVHNFPWVINPLEPRQKTIGFWFRLFCLIHLPLVAMKHLMCGIWPRTTKNASWIPDSFTGHTLHGWSEPLDIKLLGDIKSASDCSMPAILTTVLLNALGRFQDEFGQRNDSDEILLGLVSALLPYPSVHLRNKHGILRCELDAGRRDLPRRARLWNINQKLKKISQSPETWLNHVLPSLCGHLPNRIADMGTSLISGDGVISNFPATRESIKLWGSQVEEMAGWVPLLTRAGFGCVTLRYGDKLRFCLNTDEAAINRKELEWLLKVIVEEAKALSSDFSSASRSSSSGSKGSLVGRFLVFPVDQVCENTTDDTTNNNNPDNIDQGVVEMKSEPSREERISRAMRILMSTMNKLKRA</sequence>
<dbReference type="InterPro" id="IPR045034">
    <property type="entry name" value="O-acyltransferase_WSD1-like"/>
</dbReference>
<evidence type="ECO:0000313" key="3">
    <source>
        <dbReference type="EMBL" id="OXA61906.1"/>
    </source>
</evidence>
<comment type="caution">
    <text evidence="3">The sequence shown here is derived from an EMBL/GenBank/DDBJ whole genome shotgun (WGS) entry which is preliminary data.</text>
</comment>
<protein>
    <recommendedName>
        <fullName evidence="2">O-acyltransferase WSD1 C-terminal domain-containing protein</fullName>
    </recommendedName>
</protein>
<gene>
    <name evidence="3" type="ORF">Fcan01_01647</name>
</gene>
<evidence type="ECO:0000259" key="2">
    <source>
        <dbReference type="Pfam" id="PF06974"/>
    </source>
</evidence>
<dbReference type="GO" id="GO:0019432">
    <property type="term" value="P:triglyceride biosynthetic process"/>
    <property type="evidence" value="ECO:0007669"/>
    <property type="project" value="TreeGrafter"/>
</dbReference>
<proteinExistence type="predicted"/>
<dbReference type="PANTHER" id="PTHR31650">
    <property type="entry name" value="O-ACYLTRANSFERASE (WSD1-LIKE) FAMILY PROTEIN"/>
    <property type="match status" value="1"/>
</dbReference>
<organism evidence="3 4">
    <name type="scientific">Folsomia candida</name>
    <name type="common">Springtail</name>
    <dbReference type="NCBI Taxonomy" id="158441"/>
    <lineage>
        <taxon>Eukaryota</taxon>
        <taxon>Metazoa</taxon>
        <taxon>Ecdysozoa</taxon>
        <taxon>Arthropoda</taxon>
        <taxon>Hexapoda</taxon>
        <taxon>Collembola</taxon>
        <taxon>Entomobryomorpha</taxon>
        <taxon>Isotomoidea</taxon>
        <taxon>Isotomidae</taxon>
        <taxon>Proisotominae</taxon>
        <taxon>Folsomia</taxon>
    </lineage>
</organism>
<evidence type="ECO:0000313" key="4">
    <source>
        <dbReference type="Proteomes" id="UP000198287"/>
    </source>
</evidence>
<name>A0A226EZ22_FOLCA</name>
<dbReference type="OMA" id="ARIFRIH"/>
<accession>A0A226EZ22</accession>
<evidence type="ECO:0000256" key="1">
    <source>
        <dbReference type="SAM" id="MobiDB-lite"/>
    </source>
</evidence>
<dbReference type="GO" id="GO:0008374">
    <property type="term" value="F:O-acyltransferase activity"/>
    <property type="evidence" value="ECO:0007669"/>
    <property type="project" value="InterPro"/>
</dbReference>
<feature type="region of interest" description="Disordered" evidence="1">
    <location>
        <begin position="521"/>
        <end position="550"/>
    </location>
</feature>